<dbReference type="PATRIC" id="fig|525365.8.peg.1456"/>
<dbReference type="Proteomes" id="UP000005583">
    <property type="component" value="Unassembled WGS sequence"/>
</dbReference>
<dbReference type="STRING" id="525365.HMPREF0548_0064"/>
<dbReference type="InterPro" id="IPR029063">
    <property type="entry name" value="SAM-dependent_MTases_sf"/>
</dbReference>
<dbReference type="Gene3D" id="1.10.287.1890">
    <property type="match status" value="1"/>
</dbReference>
<dbReference type="Gene3D" id="3.40.50.150">
    <property type="entry name" value="Vaccinia Virus protein VP39"/>
    <property type="match status" value="1"/>
</dbReference>
<dbReference type="GO" id="GO:0160105">
    <property type="term" value="F:tRNA (adenine(22)-N1)-methyltransferase activity"/>
    <property type="evidence" value="ECO:0007669"/>
    <property type="project" value="InterPro"/>
</dbReference>
<dbReference type="PANTHER" id="PTHR38451">
    <property type="entry name" value="TRNA (ADENINE(22)-N(1))-METHYLTRANSFERASE"/>
    <property type="match status" value="1"/>
</dbReference>
<comment type="caution">
    <text evidence="1">The sequence shown here is derived from an EMBL/GenBank/DDBJ whole genome shotgun (WGS) entry which is preliminary data.</text>
</comment>
<evidence type="ECO:0000313" key="2">
    <source>
        <dbReference type="Proteomes" id="UP000005583"/>
    </source>
</evidence>
<accession>C2EK68</accession>
<gene>
    <name evidence="1" type="ORF">HMPREF0548_0064</name>
</gene>
<protein>
    <recommendedName>
        <fullName evidence="3">SAM-dependent methyltransferase</fullName>
    </recommendedName>
</protein>
<sequence>MIKQTLDGGKMNLRLNTLANMVDSGSRVADIGTDHAYLPIELVKNGKIDYAIASDIAKGPLDNAKTDIAEAGLSDQIETRLGSGLETVTHADQIDTVVIAGMGGKLMTDILDTAWSKDYHFDTLVLEPNIGEAGVRNWLMMHNYKIIAEKLIAEAGHTYELIKAKLVKEKHDLTEKEIFFGPFILREKNPVFYQKWQGQLVYNQKLLQNLNKAKKKDVNRINEVKHHIQLIEEEVNDD</sequence>
<keyword evidence="2" id="KW-1185">Reference proteome</keyword>
<dbReference type="PANTHER" id="PTHR38451:SF1">
    <property type="entry name" value="TRNA (ADENINE(22)-N(1))-METHYLTRANSFERASE"/>
    <property type="match status" value="1"/>
</dbReference>
<name>C2EK68_9LACO</name>
<proteinExistence type="predicted"/>
<evidence type="ECO:0008006" key="3">
    <source>
        <dbReference type="Google" id="ProtNLM"/>
    </source>
</evidence>
<evidence type="ECO:0000313" key="1">
    <source>
        <dbReference type="EMBL" id="EEJ73083.1"/>
    </source>
</evidence>
<dbReference type="PIRSF" id="PIRSF018637">
    <property type="entry name" value="TrmK"/>
    <property type="match status" value="1"/>
</dbReference>
<organism evidence="1 2">
    <name type="scientific">Lactobacillus ultunensis DSM 16047</name>
    <dbReference type="NCBI Taxonomy" id="525365"/>
    <lineage>
        <taxon>Bacteria</taxon>
        <taxon>Bacillati</taxon>
        <taxon>Bacillota</taxon>
        <taxon>Bacilli</taxon>
        <taxon>Lactobacillales</taxon>
        <taxon>Lactobacillaceae</taxon>
        <taxon>Lactobacillus</taxon>
    </lineage>
</organism>
<dbReference type="InterPro" id="IPR006901">
    <property type="entry name" value="TrmK"/>
</dbReference>
<dbReference type="Pfam" id="PF04816">
    <property type="entry name" value="TrmK"/>
    <property type="match status" value="1"/>
</dbReference>
<dbReference type="SUPFAM" id="SSF53335">
    <property type="entry name" value="S-adenosyl-L-methionine-dependent methyltransferases"/>
    <property type="match status" value="1"/>
</dbReference>
<dbReference type="HOGENOM" id="CLU_071037_0_1_9"/>
<dbReference type="AlphaFoldDB" id="C2EK68"/>
<reference evidence="1 2" key="1">
    <citation type="submission" date="2009-01" db="EMBL/GenBank/DDBJ databases">
        <authorList>
            <person name="Qin X."/>
            <person name="Bachman B."/>
            <person name="Battles P."/>
            <person name="Bell A."/>
            <person name="Bess C."/>
            <person name="Bickham C."/>
            <person name="Chaboub L."/>
            <person name="Chen D."/>
            <person name="Coyle M."/>
            <person name="Deiros D.R."/>
            <person name="Dinh H."/>
            <person name="Forbes L."/>
            <person name="Fowler G."/>
            <person name="Francisco L."/>
            <person name="Fu Q."/>
            <person name="Gubbala S."/>
            <person name="Hale W."/>
            <person name="Han Y."/>
            <person name="Hemphill L."/>
            <person name="Highlander S.K."/>
            <person name="Hirani K."/>
            <person name="Hogues M."/>
            <person name="Jackson L."/>
            <person name="Jakkamsetti A."/>
            <person name="Javaid M."/>
            <person name="Jiang H."/>
            <person name="Korchina V."/>
            <person name="Kovar C."/>
            <person name="Lara F."/>
            <person name="Lee S."/>
            <person name="Mata R."/>
            <person name="Mathew T."/>
            <person name="Moen C."/>
            <person name="Morales K."/>
            <person name="Munidasa M."/>
            <person name="Nazareth L."/>
            <person name="Ngo R."/>
            <person name="Nguyen L."/>
            <person name="Okwuonu G."/>
            <person name="Ongeri F."/>
            <person name="Patil S."/>
            <person name="Petrosino J."/>
            <person name="Pham C."/>
            <person name="Pham P."/>
            <person name="Pu L.-L."/>
            <person name="Puazo M."/>
            <person name="Raj R."/>
            <person name="Reid J."/>
            <person name="Rouhana J."/>
            <person name="Saada N."/>
            <person name="Shang Y."/>
            <person name="Simmons D."/>
            <person name="Thornton R."/>
            <person name="Warren J."/>
            <person name="Weissenberger G."/>
            <person name="Zhang J."/>
            <person name="Zhang L."/>
            <person name="Zhou C."/>
            <person name="Zhu D."/>
            <person name="Muzny D."/>
            <person name="Worley K."/>
            <person name="Gibbs R."/>
        </authorList>
    </citation>
    <scope>NUCLEOTIDE SEQUENCE [LARGE SCALE GENOMIC DNA]</scope>
    <source>
        <strain evidence="1 2">DSM 16047</strain>
    </source>
</reference>
<dbReference type="eggNOG" id="COG2384">
    <property type="taxonomic scope" value="Bacteria"/>
</dbReference>
<dbReference type="EMBL" id="ACGU01000009">
    <property type="protein sequence ID" value="EEJ73083.1"/>
    <property type="molecule type" value="Genomic_DNA"/>
</dbReference>